<dbReference type="OrthoDB" id="6179358at2759"/>
<feature type="compositionally biased region" description="Low complexity" evidence="1">
    <location>
        <begin position="177"/>
        <end position="188"/>
    </location>
</feature>
<comment type="caution">
    <text evidence="2">The sequence shown here is derived from an EMBL/GenBank/DDBJ whole genome shotgun (WGS) entry which is preliminary data.</text>
</comment>
<accession>A0A8B6CEZ7</accession>
<keyword evidence="3" id="KW-1185">Reference proteome</keyword>
<sequence>MSADANCPGGLPADLQNSMWIDGSNTLTFGTTTFSGFIFTDMGTIFDAFTCISNTDNVYVFGSDNSVSTPFSDPHYYYLCMRITKVTDNSYYYYLLGEESTGTTPVVRATKSSVTHSESRLLPTCDICSDNNDGNTEAFFLRRSTVPSVPSVTADPICLPCNTTQAECDLRAEATTPAEITTPAPKTTTRGHHGHCRKRHHGHP</sequence>
<dbReference type="EMBL" id="UYJE01001608">
    <property type="protein sequence ID" value="VDI03547.1"/>
    <property type="molecule type" value="Genomic_DNA"/>
</dbReference>
<dbReference type="Proteomes" id="UP000596742">
    <property type="component" value="Unassembled WGS sequence"/>
</dbReference>
<protein>
    <submittedName>
        <fullName evidence="2">Uncharacterized protein</fullName>
    </submittedName>
</protein>
<evidence type="ECO:0000313" key="3">
    <source>
        <dbReference type="Proteomes" id="UP000596742"/>
    </source>
</evidence>
<feature type="region of interest" description="Disordered" evidence="1">
    <location>
        <begin position="177"/>
        <end position="204"/>
    </location>
</feature>
<reference evidence="2" key="1">
    <citation type="submission" date="2018-11" db="EMBL/GenBank/DDBJ databases">
        <authorList>
            <person name="Alioto T."/>
            <person name="Alioto T."/>
        </authorList>
    </citation>
    <scope>NUCLEOTIDE SEQUENCE</scope>
</reference>
<evidence type="ECO:0000256" key="1">
    <source>
        <dbReference type="SAM" id="MobiDB-lite"/>
    </source>
</evidence>
<evidence type="ECO:0000313" key="2">
    <source>
        <dbReference type="EMBL" id="VDI03547.1"/>
    </source>
</evidence>
<dbReference type="AlphaFoldDB" id="A0A8B6CEZ7"/>
<proteinExistence type="predicted"/>
<name>A0A8B6CEZ7_MYTGA</name>
<gene>
    <name evidence="2" type="ORF">MGAL_10B029907</name>
</gene>
<organism evidence="2 3">
    <name type="scientific">Mytilus galloprovincialis</name>
    <name type="common">Mediterranean mussel</name>
    <dbReference type="NCBI Taxonomy" id="29158"/>
    <lineage>
        <taxon>Eukaryota</taxon>
        <taxon>Metazoa</taxon>
        <taxon>Spiralia</taxon>
        <taxon>Lophotrochozoa</taxon>
        <taxon>Mollusca</taxon>
        <taxon>Bivalvia</taxon>
        <taxon>Autobranchia</taxon>
        <taxon>Pteriomorphia</taxon>
        <taxon>Mytilida</taxon>
        <taxon>Mytiloidea</taxon>
        <taxon>Mytilidae</taxon>
        <taxon>Mytilinae</taxon>
        <taxon>Mytilus</taxon>
    </lineage>
</organism>
<feature type="compositionally biased region" description="Basic residues" evidence="1">
    <location>
        <begin position="189"/>
        <end position="204"/>
    </location>
</feature>